<dbReference type="Pfam" id="PF08242">
    <property type="entry name" value="Methyltransf_12"/>
    <property type="match status" value="1"/>
</dbReference>
<name>A0ABW4IL52_9ACTN</name>
<dbReference type="CDD" id="cd02440">
    <property type="entry name" value="AdoMet_MTases"/>
    <property type="match status" value="1"/>
</dbReference>
<comment type="caution">
    <text evidence="3">The sequence shown here is derived from an EMBL/GenBank/DDBJ whole genome shotgun (WGS) entry which is preliminary data.</text>
</comment>
<dbReference type="SUPFAM" id="SSF53335">
    <property type="entry name" value="S-adenosyl-L-methionine-dependent methyltransferases"/>
    <property type="match status" value="1"/>
</dbReference>
<feature type="domain" description="Methyltransferase type 12" evidence="2">
    <location>
        <begin position="61"/>
        <end position="152"/>
    </location>
</feature>
<evidence type="ECO:0000313" key="4">
    <source>
        <dbReference type="Proteomes" id="UP001597261"/>
    </source>
</evidence>
<reference evidence="4" key="1">
    <citation type="journal article" date="2019" name="Int. J. Syst. Evol. Microbiol.">
        <title>The Global Catalogue of Microorganisms (GCM) 10K type strain sequencing project: providing services to taxonomists for standard genome sequencing and annotation.</title>
        <authorList>
            <consortium name="The Broad Institute Genomics Platform"/>
            <consortium name="The Broad Institute Genome Sequencing Center for Infectious Disease"/>
            <person name="Wu L."/>
            <person name="Ma J."/>
        </authorList>
    </citation>
    <scope>NUCLEOTIDE SEQUENCE [LARGE SCALE GENOMIC DNA]</scope>
    <source>
        <strain evidence="4">CGMCC 1.12470</strain>
    </source>
</reference>
<gene>
    <name evidence="3" type="ORF">ACFSL4_07385</name>
</gene>
<evidence type="ECO:0000259" key="2">
    <source>
        <dbReference type="Pfam" id="PF08242"/>
    </source>
</evidence>
<feature type="region of interest" description="Disordered" evidence="1">
    <location>
        <begin position="1"/>
        <end position="28"/>
    </location>
</feature>
<dbReference type="PANTHER" id="PTHR43861:SF1">
    <property type="entry name" value="TRANS-ACONITATE 2-METHYLTRANSFERASE"/>
    <property type="match status" value="1"/>
</dbReference>
<organism evidence="3 4">
    <name type="scientific">Streptomyces caeni</name>
    <dbReference type="NCBI Taxonomy" id="2307231"/>
    <lineage>
        <taxon>Bacteria</taxon>
        <taxon>Bacillati</taxon>
        <taxon>Actinomycetota</taxon>
        <taxon>Actinomycetes</taxon>
        <taxon>Kitasatosporales</taxon>
        <taxon>Streptomycetaceae</taxon>
        <taxon>Streptomyces</taxon>
    </lineage>
</organism>
<dbReference type="EC" id="2.1.1.64" evidence="3"/>
<dbReference type="GO" id="GO:0032259">
    <property type="term" value="P:methylation"/>
    <property type="evidence" value="ECO:0007669"/>
    <property type="project" value="UniProtKB-KW"/>
</dbReference>
<dbReference type="EC" id="2.1.1.222" evidence="3"/>
<keyword evidence="3" id="KW-0489">Methyltransferase</keyword>
<dbReference type="InterPro" id="IPR029063">
    <property type="entry name" value="SAM-dependent_MTases_sf"/>
</dbReference>
<evidence type="ECO:0000256" key="1">
    <source>
        <dbReference type="SAM" id="MobiDB-lite"/>
    </source>
</evidence>
<evidence type="ECO:0000313" key="3">
    <source>
        <dbReference type="EMBL" id="MFD1658049.1"/>
    </source>
</evidence>
<accession>A0ABW4IL52</accession>
<protein>
    <submittedName>
        <fullName evidence="3">Class I SAM-dependent methyltransferase</fullName>
        <ecNumber evidence="3">2.1.1.222</ecNumber>
        <ecNumber evidence="3">2.1.1.64</ecNumber>
    </submittedName>
</protein>
<dbReference type="EMBL" id="JBHUDX010000019">
    <property type="protein sequence ID" value="MFD1658049.1"/>
    <property type="molecule type" value="Genomic_DNA"/>
</dbReference>
<dbReference type="Proteomes" id="UP001597261">
    <property type="component" value="Unassembled WGS sequence"/>
</dbReference>
<sequence>MTSTQAKPSMSELQEREHGTGHDYAQGSPHIRHHTIRNRLINDLHALVQEVIDRNGRCRVLELGAGHGTFTDHLLAAGAQVTVTEMSEPSVRFLRSRFRRNPGVEVLHDQDGSAARQARPVDAVVCVSVLHHIPEYLGTVKQLVEGIVPGGAFFSAQDPLWYPRRSRMSTSLDRSAYFLWRLGQGQLGRGLSTRLRRMRGVFDETNEADMVEYHVVRDGVDEEALRDVLAPAFEEVEVQRYWSTQSGLLQAVGERLCPPTTFSLVARRRR</sequence>
<dbReference type="InterPro" id="IPR013217">
    <property type="entry name" value="Methyltransf_12"/>
</dbReference>
<keyword evidence="3" id="KW-0808">Transferase</keyword>
<proteinExistence type="predicted"/>
<feature type="compositionally biased region" description="Polar residues" evidence="1">
    <location>
        <begin position="1"/>
        <end position="12"/>
    </location>
</feature>
<dbReference type="RefSeq" id="WP_381079804.1">
    <property type="nucleotide sequence ID" value="NZ_JBHUDX010000019.1"/>
</dbReference>
<dbReference type="PANTHER" id="PTHR43861">
    <property type="entry name" value="TRANS-ACONITATE 2-METHYLTRANSFERASE-RELATED"/>
    <property type="match status" value="1"/>
</dbReference>
<dbReference type="GO" id="GO:0102208">
    <property type="term" value="F:2-polyprenyl-6-hydroxyphenol methylase activity"/>
    <property type="evidence" value="ECO:0007669"/>
    <property type="project" value="UniProtKB-EC"/>
</dbReference>
<dbReference type="GO" id="GO:0061542">
    <property type="term" value="F:3-demethylubiquinol 3-O-methyltransferase activity"/>
    <property type="evidence" value="ECO:0007669"/>
    <property type="project" value="UniProtKB-EC"/>
</dbReference>
<dbReference type="Gene3D" id="3.40.50.150">
    <property type="entry name" value="Vaccinia Virus protein VP39"/>
    <property type="match status" value="1"/>
</dbReference>
<keyword evidence="4" id="KW-1185">Reference proteome</keyword>